<evidence type="ECO:0000256" key="3">
    <source>
        <dbReference type="ARBA" id="ARBA00022692"/>
    </source>
</evidence>
<evidence type="ECO:0000256" key="2">
    <source>
        <dbReference type="ARBA" id="ARBA00022475"/>
    </source>
</evidence>
<evidence type="ECO:0000256" key="6">
    <source>
        <dbReference type="ARBA" id="ARBA00038076"/>
    </source>
</evidence>
<evidence type="ECO:0000259" key="8">
    <source>
        <dbReference type="Pfam" id="PF02687"/>
    </source>
</evidence>
<proteinExistence type="inferred from homology"/>
<dbReference type="RefSeq" id="WP_154322423.1">
    <property type="nucleotide sequence ID" value="NZ_CP045695.1"/>
</dbReference>
<evidence type="ECO:0000256" key="5">
    <source>
        <dbReference type="ARBA" id="ARBA00023136"/>
    </source>
</evidence>
<dbReference type="Proteomes" id="UP000462363">
    <property type="component" value="Unassembled WGS sequence"/>
</dbReference>
<accession>A0A844F6Y8</accession>
<keyword evidence="2" id="KW-1003">Cell membrane</keyword>
<organism evidence="9 10">
    <name type="scientific">Clostridium scindens (strain JCM 10418 / VPI 12708)</name>
    <dbReference type="NCBI Taxonomy" id="29347"/>
    <lineage>
        <taxon>Bacteria</taxon>
        <taxon>Bacillati</taxon>
        <taxon>Bacillota</taxon>
        <taxon>Clostridia</taxon>
        <taxon>Lachnospirales</taxon>
        <taxon>Lachnospiraceae</taxon>
    </lineage>
</organism>
<comment type="subcellular location">
    <subcellularLocation>
        <location evidence="1">Cell membrane</location>
        <topology evidence="1">Multi-pass membrane protein</topology>
    </subcellularLocation>
</comment>
<comment type="caution">
    <text evidence="9">The sequence shown here is derived from an EMBL/GenBank/DDBJ whole genome shotgun (WGS) entry which is preliminary data.</text>
</comment>
<evidence type="ECO:0000313" key="9">
    <source>
        <dbReference type="EMBL" id="MSS38787.1"/>
    </source>
</evidence>
<dbReference type="EMBL" id="VUMB01000001">
    <property type="protein sequence ID" value="MSS38787.1"/>
    <property type="molecule type" value="Genomic_DNA"/>
</dbReference>
<protein>
    <submittedName>
        <fullName evidence="9">FtsX-like permease family protein</fullName>
    </submittedName>
</protein>
<feature type="transmembrane region" description="Helical" evidence="7">
    <location>
        <begin position="143"/>
        <end position="165"/>
    </location>
</feature>
<dbReference type="Pfam" id="PF02687">
    <property type="entry name" value="FtsX"/>
    <property type="match status" value="1"/>
</dbReference>
<evidence type="ECO:0000313" key="10">
    <source>
        <dbReference type="Proteomes" id="UP000462363"/>
    </source>
</evidence>
<sequence>MKDIRYYGLLKTIGTTGRQIKRIIRRQALRLSLIGIPVGLLTGFFVGKGLVPVIMKSLGDMVEYSTVPANPLIFIGAAIFSLVTVFISTGHPARMAARVSPIEALRYTEGSKARKKGKHSLSRGRIWRMALSNLGRSKGKTTIIIASMSLAIILLNSVFTITHSFDMDKYL</sequence>
<dbReference type="AlphaFoldDB" id="A0A844F6Y8"/>
<keyword evidence="4 7" id="KW-1133">Transmembrane helix</keyword>
<feature type="transmembrane region" description="Helical" evidence="7">
    <location>
        <begin position="28"/>
        <end position="47"/>
    </location>
</feature>
<dbReference type="GO" id="GO:0005886">
    <property type="term" value="C:plasma membrane"/>
    <property type="evidence" value="ECO:0007669"/>
    <property type="project" value="UniProtKB-SubCell"/>
</dbReference>
<comment type="similarity">
    <text evidence="6">Belongs to the ABC-4 integral membrane protein family.</text>
</comment>
<dbReference type="InterPro" id="IPR003838">
    <property type="entry name" value="ABC3_permease_C"/>
</dbReference>
<feature type="transmembrane region" description="Helical" evidence="7">
    <location>
        <begin position="67"/>
        <end position="88"/>
    </location>
</feature>
<dbReference type="GO" id="GO:0022857">
    <property type="term" value="F:transmembrane transporter activity"/>
    <property type="evidence" value="ECO:0007669"/>
    <property type="project" value="TreeGrafter"/>
</dbReference>
<keyword evidence="3 7" id="KW-0812">Transmembrane</keyword>
<keyword evidence="5 7" id="KW-0472">Membrane</keyword>
<evidence type="ECO:0000256" key="7">
    <source>
        <dbReference type="SAM" id="Phobius"/>
    </source>
</evidence>
<reference evidence="9 10" key="1">
    <citation type="submission" date="2019-08" db="EMBL/GenBank/DDBJ databases">
        <title>In-depth cultivation of the pig gut microbiome towards novel bacterial diversity and tailored functional studies.</title>
        <authorList>
            <person name="Wylensek D."/>
            <person name="Hitch T.C.A."/>
            <person name="Clavel T."/>
        </authorList>
    </citation>
    <scope>NUCLEOTIDE SEQUENCE [LARGE SCALE GENOMIC DNA]</scope>
    <source>
        <strain evidence="9 10">BL-389-WT-3D</strain>
    </source>
</reference>
<dbReference type="PANTHER" id="PTHR30572">
    <property type="entry name" value="MEMBRANE COMPONENT OF TRANSPORTER-RELATED"/>
    <property type="match status" value="1"/>
</dbReference>
<dbReference type="InterPro" id="IPR050250">
    <property type="entry name" value="Macrolide_Exporter_MacB"/>
</dbReference>
<dbReference type="PANTHER" id="PTHR30572:SF4">
    <property type="entry name" value="ABC TRANSPORTER PERMEASE YTRF"/>
    <property type="match status" value="1"/>
</dbReference>
<evidence type="ECO:0000256" key="1">
    <source>
        <dbReference type="ARBA" id="ARBA00004651"/>
    </source>
</evidence>
<feature type="domain" description="ABC3 transporter permease C-terminal" evidence="8">
    <location>
        <begin position="2"/>
        <end position="101"/>
    </location>
</feature>
<gene>
    <name evidence="9" type="ORF">FYJ37_00080</name>
</gene>
<name>A0A844F6Y8_CLOSV</name>
<evidence type="ECO:0000256" key="4">
    <source>
        <dbReference type="ARBA" id="ARBA00022989"/>
    </source>
</evidence>